<protein>
    <recommendedName>
        <fullName evidence="4">Polysaccharide deacetylase</fullName>
    </recommendedName>
</protein>
<feature type="compositionally biased region" description="Low complexity" evidence="1">
    <location>
        <begin position="11"/>
        <end position="23"/>
    </location>
</feature>
<keyword evidence="3" id="KW-1185">Reference proteome</keyword>
<dbReference type="SUPFAM" id="SSF88713">
    <property type="entry name" value="Glycoside hydrolase/deacetylase"/>
    <property type="match status" value="1"/>
</dbReference>
<reference evidence="2 3" key="1">
    <citation type="submission" date="2024-01" db="EMBL/GenBank/DDBJ databases">
        <title>Multi-omics insights into the function and evolution of sodium benzoate biodegradation pathways in Benzoatithermus flavus gen. nov., sp. nov. from hot spring.</title>
        <authorList>
            <person name="Hu C.-J."/>
            <person name="Li W.-J."/>
        </authorList>
    </citation>
    <scope>NUCLEOTIDE SEQUENCE [LARGE SCALE GENOMIC DNA]</scope>
    <source>
        <strain evidence="2 3">SYSU G07066</strain>
    </source>
</reference>
<name>A0ABU8XXR6_9PROT</name>
<feature type="compositionally biased region" description="Basic and acidic residues" evidence="1">
    <location>
        <begin position="1"/>
        <end position="10"/>
    </location>
</feature>
<gene>
    <name evidence="2" type="ORF">U1T56_22865</name>
</gene>
<dbReference type="Proteomes" id="UP001375743">
    <property type="component" value="Unassembled WGS sequence"/>
</dbReference>
<organism evidence="2 3">
    <name type="scientific">Benzoatithermus flavus</name>
    <dbReference type="NCBI Taxonomy" id="3108223"/>
    <lineage>
        <taxon>Bacteria</taxon>
        <taxon>Pseudomonadati</taxon>
        <taxon>Pseudomonadota</taxon>
        <taxon>Alphaproteobacteria</taxon>
        <taxon>Geminicoccales</taxon>
        <taxon>Geminicoccaceae</taxon>
        <taxon>Benzoatithermus</taxon>
    </lineage>
</organism>
<dbReference type="RefSeq" id="WP_418161853.1">
    <property type="nucleotide sequence ID" value="NZ_JBBLZC010000040.1"/>
</dbReference>
<proteinExistence type="predicted"/>
<dbReference type="Gene3D" id="3.20.20.370">
    <property type="entry name" value="Glycoside hydrolase/deacetylase"/>
    <property type="match status" value="1"/>
</dbReference>
<evidence type="ECO:0000313" key="3">
    <source>
        <dbReference type="Proteomes" id="UP001375743"/>
    </source>
</evidence>
<evidence type="ECO:0000256" key="1">
    <source>
        <dbReference type="SAM" id="MobiDB-lite"/>
    </source>
</evidence>
<dbReference type="EMBL" id="JBBLZC010000040">
    <property type="protein sequence ID" value="MEK0086008.1"/>
    <property type="molecule type" value="Genomic_DNA"/>
</dbReference>
<sequence length="303" mass="32370">MRADTMHGKDSPSTTEAAESSRAATVRSRRAVLRAVPSAALPALSVLLGWGKAAAAPSATPALEAGLAAACAAAPVKLWWRNDDVGVEKPQFTRLLDMAQRRQVPVTLAVVPKILKPACALRILRYPQVTVAQHGIAHANNAATGQPVELGGDVDRALLAAQLRAGRERLEGSFGARFLPMQVPPWGRVAPDVAAMLPGLGFKALSTYGWSRAAGPAPGLPRINIQLDLYRWTAPRGPLSYDEVLVRLTGLVRAAKGEPIGILTHHSVMDDQAFAVLDRLLLLVRQIKAIWLSRLEELLAKGA</sequence>
<accession>A0ABU8XXR6</accession>
<evidence type="ECO:0008006" key="4">
    <source>
        <dbReference type="Google" id="ProtNLM"/>
    </source>
</evidence>
<evidence type="ECO:0000313" key="2">
    <source>
        <dbReference type="EMBL" id="MEK0086008.1"/>
    </source>
</evidence>
<dbReference type="InterPro" id="IPR011330">
    <property type="entry name" value="Glyco_hydro/deAcase_b/a-brl"/>
</dbReference>
<feature type="region of interest" description="Disordered" evidence="1">
    <location>
        <begin position="1"/>
        <end position="23"/>
    </location>
</feature>
<comment type="caution">
    <text evidence="2">The sequence shown here is derived from an EMBL/GenBank/DDBJ whole genome shotgun (WGS) entry which is preliminary data.</text>
</comment>